<accession>A0A7T3ZZM7</accession>
<gene>
    <name evidence="2" type="ORF">I6H47_00520</name>
</gene>
<dbReference type="EMBL" id="CP065989">
    <property type="protein sequence ID" value="QQB14532.1"/>
    <property type="molecule type" value="Genomic_DNA"/>
</dbReference>
<feature type="coiled-coil region" evidence="1">
    <location>
        <begin position="63"/>
        <end position="90"/>
    </location>
</feature>
<evidence type="ECO:0000256" key="1">
    <source>
        <dbReference type="SAM" id="Coils"/>
    </source>
</evidence>
<sequence>MKLIGIGMTLHVDGDARDFLREQFDAVMEELLFLEARDKIIMDPAVSVDLAAGDMEIEVAVEAETAEEGEQKARREIAKALEEAGKQENRLPYVNSGNRSELLEFA</sequence>
<protein>
    <submittedName>
        <fullName evidence="2">Uncharacterized protein</fullName>
    </submittedName>
</protein>
<keyword evidence="1" id="KW-0175">Coiled coil</keyword>
<reference evidence="2 3" key="1">
    <citation type="submission" date="2020-12" db="EMBL/GenBank/DDBJ databases">
        <title>FDA dAtabase for Regulatory Grade micrObial Sequences (FDA-ARGOS): Supporting development and validation of Infectious Disease Dx tests.</title>
        <authorList>
            <person name="Sproer C."/>
            <person name="Gronow S."/>
            <person name="Severitt S."/>
            <person name="Schroder I."/>
            <person name="Tallon L."/>
            <person name="Sadzewicz L."/>
            <person name="Zhao X."/>
            <person name="Boylan J."/>
            <person name="Ott S."/>
            <person name="Bowen H."/>
            <person name="Vavikolanu K."/>
            <person name="Mehta A."/>
            <person name="Aluvathingal J."/>
            <person name="Nadendla S."/>
            <person name="Lowell S."/>
            <person name="Myers T."/>
            <person name="Yan Y."/>
            <person name="Sichtig H."/>
        </authorList>
    </citation>
    <scope>NUCLEOTIDE SEQUENCE [LARGE SCALE GENOMIC DNA]</scope>
    <source>
        <strain evidence="2 3">FDAARGOS_990</strain>
    </source>
</reference>
<organism evidence="2 3">
    <name type="scientific">Brevibacterium casei</name>
    <dbReference type="NCBI Taxonomy" id="33889"/>
    <lineage>
        <taxon>Bacteria</taxon>
        <taxon>Bacillati</taxon>
        <taxon>Actinomycetota</taxon>
        <taxon>Actinomycetes</taxon>
        <taxon>Micrococcales</taxon>
        <taxon>Brevibacteriaceae</taxon>
        <taxon>Brevibacterium</taxon>
    </lineage>
</organism>
<evidence type="ECO:0000313" key="3">
    <source>
        <dbReference type="Proteomes" id="UP000595374"/>
    </source>
</evidence>
<dbReference type="RefSeq" id="WP_198499592.1">
    <property type="nucleotide sequence ID" value="NZ_CP065989.1"/>
</dbReference>
<dbReference type="AlphaFoldDB" id="A0A7T3ZZM7"/>
<dbReference type="Proteomes" id="UP000595374">
    <property type="component" value="Chromosome"/>
</dbReference>
<evidence type="ECO:0000313" key="2">
    <source>
        <dbReference type="EMBL" id="QQB14532.1"/>
    </source>
</evidence>
<name>A0A7T3ZZM7_9MICO</name>
<proteinExistence type="predicted"/>